<sequence>MTEDSTRSDEESLTASMEDLFQEHHFADSPTSDSPKDRHSR</sequence>
<accession>A0A3P7P4K1</accession>
<dbReference type="Proteomes" id="UP000281553">
    <property type="component" value="Unassembled WGS sequence"/>
</dbReference>
<dbReference type="AlphaFoldDB" id="A0A3P7P4K1"/>
<feature type="compositionally biased region" description="Basic and acidic residues" evidence="1">
    <location>
        <begin position="1"/>
        <end position="10"/>
    </location>
</feature>
<gene>
    <name evidence="2" type="ORF">DILT_LOCUS19170</name>
</gene>
<feature type="non-terminal residue" evidence="2">
    <location>
        <position position="41"/>
    </location>
</feature>
<keyword evidence="3" id="KW-1185">Reference proteome</keyword>
<evidence type="ECO:0000313" key="2">
    <source>
        <dbReference type="EMBL" id="VDN43738.1"/>
    </source>
</evidence>
<evidence type="ECO:0000313" key="3">
    <source>
        <dbReference type="Proteomes" id="UP000281553"/>
    </source>
</evidence>
<organism evidence="2 3">
    <name type="scientific">Dibothriocephalus latus</name>
    <name type="common">Fish tapeworm</name>
    <name type="synonym">Diphyllobothrium latum</name>
    <dbReference type="NCBI Taxonomy" id="60516"/>
    <lineage>
        <taxon>Eukaryota</taxon>
        <taxon>Metazoa</taxon>
        <taxon>Spiralia</taxon>
        <taxon>Lophotrochozoa</taxon>
        <taxon>Platyhelminthes</taxon>
        <taxon>Cestoda</taxon>
        <taxon>Eucestoda</taxon>
        <taxon>Diphyllobothriidea</taxon>
        <taxon>Diphyllobothriidae</taxon>
        <taxon>Dibothriocephalus</taxon>
    </lineage>
</organism>
<proteinExistence type="predicted"/>
<feature type="region of interest" description="Disordered" evidence="1">
    <location>
        <begin position="1"/>
        <end position="41"/>
    </location>
</feature>
<evidence type="ECO:0000256" key="1">
    <source>
        <dbReference type="SAM" id="MobiDB-lite"/>
    </source>
</evidence>
<protein>
    <submittedName>
        <fullName evidence="2">Uncharacterized protein</fullName>
    </submittedName>
</protein>
<dbReference type="EMBL" id="UYRU01108970">
    <property type="protein sequence ID" value="VDN43738.1"/>
    <property type="molecule type" value="Genomic_DNA"/>
</dbReference>
<reference evidence="2 3" key="1">
    <citation type="submission" date="2018-11" db="EMBL/GenBank/DDBJ databases">
        <authorList>
            <consortium name="Pathogen Informatics"/>
        </authorList>
    </citation>
    <scope>NUCLEOTIDE SEQUENCE [LARGE SCALE GENOMIC DNA]</scope>
</reference>
<name>A0A3P7P4K1_DIBLA</name>